<accession>A0A0F8E6I8</accession>
<evidence type="ECO:0000313" key="2">
    <source>
        <dbReference type="Proteomes" id="UP000034399"/>
    </source>
</evidence>
<gene>
    <name evidence="1" type="ORF">DU52_15795</name>
</gene>
<comment type="caution">
    <text evidence="1">The sequence shown here is derived from an EMBL/GenBank/DDBJ whole genome shotgun (WGS) entry which is preliminary data.</text>
</comment>
<proteinExistence type="predicted"/>
<dbReference type="PATRIC" id="fig|2209.61.peg.3399"/>
<dbReference type="Proteomes" id="UP000034399">
    <property type="component" value="Unassembled WGS sequence"/>
</dbReference>
<reference evidence="1 2" key="1">
    <citation type="journal article" date="2015" name="ISME J.">
        <title>Genomic and phenotypic differentiation among Methanosarcina mazei populations from Columbia River sediment.</title>
        <authorList>
            <person name="Youngblut N.D."/>
            <person name="Wirth J.S."/>
            <person name="Henriksen J.R."/>
            <person name="Smith M."/>
            <person name="Simon H."/>
            <person name="Metcalf W.W."/>
            <person name="Whitaker R.J."/>
        </authorList>
    </citation>
    <scope>NUCLEOTIDE SEQUENCE [LARGE SCALE GENOMIC DNA]</scope>
    <source>
        <strain evidence="1 2">3.F.A.1A.1</strain>
    </source>
</reference>
<organism evidence="1 2">
    <name type="scientific">Methanosarcina mazei</name>
    <name type="common">Methanosarcina frisia</name>
    <dbReference type="NCBI Taxonomy" id="2209"/>
    <lineage>
        <taxon>Archaea</taxon>
        <taxon>Methanobacteriati</taxon>
        <taxon>Methanobacteriota</taxon>
        <taxon>Stenosarchaea group</taxon>
        <taxon>Methanomicrobia</taxon>
        <taxon>Methanosarcinales</taxon>
        <taxon>Methanosarcinaceae</taxon>
        <taxon>Methanosarcina</taxon>
    </lineage>
</organism>
<dbReference type="EMBL" id="JJPA01000071">
    <property type="protein sequence ID" value="KKG35386.1"/>
    <property type="molecule type" value="Genomic_DNA"/>
</dbReference>
<name>A0A0F8E6I8_METMZ</name>
<evidence type="ECO:0000313" key="1">
    <source>
        <dbReference type="EMBL" id="KKG35386.1"/>
    </source>
</evidence>
<protein>
    <submittedName>
        <fullName evidence="1">Uncharacterized protein</fullName>
    </submittedName>
</protein>
<sequence length="71" mass="8421">MAFKKQFQKEDFIKALSSEWKKTREIAEDVGCKNLLATKTLLSMPDEVEWQWTKGGKVGTREWRLRKECEK</sequence>
<dbReference type="AlphaFoldDB" id="A0A0F8E6I8"/>
<dbReference type="RefSeq" id="WP_048044068.1">
    <property type="nucleotide sequence ID" value="NZ_JJPA01000071.1"/>
</dbReference>